<proteinExistence type="predicted"/>
<evidence type="ECO:0000256" key="3">
    <source>
        <dbReference type="ARBA" id="ARBA00023163"/>
    </source>
</evidence>
<evidence type="ECO:0000313" key="6">
    <source>
        <dbReference type="EMBL" id="PQA75115.1"/>
    </source>
</evidence>
<reference evidence="6 7" key="1">
    <citation type="submission" date="2018-02" db="EMBL/GenBank/DDBJ databases">
        <title>Draft genome sequence of Ochrobactrum oryzae found in Brazil.</title>
        <authorList>
            <person name="Cerdeira L."/>
            <person name="Andrade F."/>
            <person name="Zacariotto T."/>
            <person name="Barbosa B."/>
            <person name="Santos S."/>
            <person name="Cassetari V."/>
            <person name="Lincopan N."/>
        </authorList>
    </citation>
    <scope>NUCLEOTIDE SEQUENCE [LARGE SCALE GENOMIC DNA]</scope>
    <source>
        <strain evidence="6 7">OA447</strain>
    </source>
</reference>
<dbReference type="PANTHER" id="PTHR30328">
    <property type="entry name" value="TRANSCRIPTIONAL REPRESSOR"/>
    <property type="match status" value="1"/>
</dbReference>
<dbReference type="Pfam" id="PF00440">
    <property type="entry name" value="TetR_N"/>
    <property type="match status" value="1"/>
</dbReference>
<keyword evidence="1" id="KW-0805">Transcription regulation</keyword>
<dbReference type="SUPFAM" id="SSF46689">
    <property type="entry name" value="Homeodomain-like"/>
    <property type="match status" value="1"/>
</dbReference>
<feature type="domain" description="HTH tetR-type" evidence="5">
    <location>
        <begin position="18"/>
        <end position="78"/>
    </location>
</feature>
<dbReference type="Proteomes" id="UP000238493">
    <property type="component" value="Unassembled WGS sequence"/>
</dbReference>
<accession>A0A2S7J4F5</accession>
<comment type="caution">
    <text evidence="6">The sequence shown here is derived from an EMBL/GenBank/DDBJ whole genome shotgun (WGS) entry which is preliminary data.</text>
</comment>
<keyword evidence="2 4" id="KW-0238">DNA-binding</keyword>
<dbReference type="OrthoDB" id="2356263at2"/>
<evidence type="ECO:0000256" key="2">
    <source>
        <dbReference type="ARBA" id="ARBA00023125"/>
    </source>
</evidence>
<dbReference type="InterPro" id="IPR050109">
    <property type="entry name" value="HTH-type_TetR-like_transc_reg"/>
</dbReference>
<dbReference type="InterPro" id="IPR036271">
    <property type="entry name" value="Tet_transcr_reg_TetR-rel_C_sf"/>
</dbReference>
<evidence type="ECO:0000259" key="5">
    <source>
        <dbReference type="PROSITE" id="PS50977"/>
    </source>
</evidence>
<keyword evidence="3" id="KW-0804">Transcription</keyword>
<sequence length="219" mass="25380">MGTMEAQTPKPLRKRDAADSKRRILRAALNEFATHGFAGARVDRIAKEAEVSKPMIYDYFGDKKALYAAALREAYVKIREAEKKLSLDKLSPDDAVRELVRFTMNHFRRNPWFISMLTIENMQGGKTIRTMSDMPRIQSVLVDRVSELLERGKQSGDFRKKMDPRDFYVFVASLCYFPISNTHTLRAVFGLPIDNDWLDRRCEEASEMLLSYLKRDVCR</sequence>
<dbReference type="Pfam" id="PF17938">
    <property type="entry name" value="TetR_C_29"/>
    <property type="match status" value="1"/>
</dbReference>
<gene>
    <name evidence="6" type="ORF">C3731_02535</name>
</gene>
<dbReference type="InterPro" id="IPR041474">
    <property type="entry name" value="NicS_C"/>
</dbReference>
<dbReference type="AlphaFoldDB" id="A0A2S7J4F5"/>
<evidence type="ECO:0000256" key="1">
    <source>
        <dbReference type="ARBA" id="ARBA00023015"/>
    </source>
</evidence>
<keyword evidence="7" id="KW-1185">Reference proteome</keyword>
<evidence type="ECO:0000313" key="7">
    <source>
        <dbReference type="Proteomes" id="UP000238493"/>
    </source>
</evidence>
<dbReference type="Gene3D" id="1.10.357.10">
    <property type="entry name" value="Tetracycline Repressor, domain 2"/>
    <property type="match status" value="1"/>
</dbReference>
<feature type="DNA-binding region" description="H-T-H motif" evidence="4">
    <location>
        <begin position="41"/>
        <end position="60"/>
    </location>
</feature>
<evidence type="ECO:0000256" key="4">
    <source>
        <dbReference type="PROSITE-ProRule" id="PRU00335"/>
    </source>
</evidence>
<dbReference type="SUPFAM" id="SSF48498">
    <property type="entry name" value="Tetracyclin repressor-like, C-terminal domain"/>
    <property type="match status" value="1"/>
</dbReference>
<dbReference type="PRINTS" id="PR00455">
    <property type="entry name" value="HTHTETR"/>
</dbReference>
<dbReference type="InterPro" id="IPR001647">
    <property type="entry name" value="HTH_TetR"/>
</dbReference>
<organism evidence="6 7">
    <name type="scientific">Brucella oryzae</name>
    <dbReference type="NCBI Taxonomy" id="335286"/>
    <lineage>
        <taxon>Bacteria</taxon>
        <taxon>Pseudomonadati</taxon>
        <taxon>Pseudomonadota</taxon>
        <taxon>Alphaproteobacteria</taxon>
        <taxon>Hyphomicrobiales</taxon>
        <taxon>Brucellaceae</taxon>
        <taxon>Brucella/Ochrobactrum group</taxon>
        <taxon>Brucella</taxon>
    </lineage>
</organism>
<dbReference type="InterPro" id="IPR009057">
    <property type="entry name" value="Homeodomain-like_sf"/>
</dbReference>
<dbReference type="EMBL" id="PTRC01000006">
    <property type="protein sequence ID" value="PQA75115.1"/>
    <property type="molecule type" value="Genomic_DNA"/>
</dbReference>
<dbReference type="FunFam" id="1.10.10.60:FF:000141">
    <property type="entry name" value="TetR family transcriptional regulator"/>
    <property type="match status" value="1"/>
</dbReference>
<dbReference type="GO" id="GO:0003677">
    <property type="term" value="F:DNA binding"/>
    <property type="evidence" value="ECO:0007669"/>
    <property type="project" value="UniProtKB-UniRule"/>
</dbReference>
<dbReference type="PANTHER" id="PTHR30328:SF54">
    <property type="entry name" value="HTH-TYPE TRANSCRIPTIONAL REPRESSOR SCO4008"/>
    <property type="match status" value="1"/>
</dbReference>
<protein>
    <submittedName>
        <fullName evidence="6">TetR/AcrR family transcriptional regulator</fullName>
    </submittedName>
</protein>
<dbReference type="PROSITE" id="PS50977">
    <property type="entry name" value="HTH_TETR_2"/>
    <property type="match status" value="1"/>
</dbReference>
<name>A0A2S7J4F5_9HYPH</name>